<dbReference type="AlphaFoldDB" id="A0A2H0V9J6"/>
<organism evidence="1 2">
    <name type="scientific">Candidatus Falkowbacteria bacterium CG10_big_fil_rev_8_21_14_0_10_37_18</name>
    <dbReference type="NCBI Taxonomy" id="1974562"/>
    <lineage>
        <taxon>Bacteria</taxon>
        <taxon>Candidatus Falkowiibacteriota</taxon>
    </lineage>
</organism>
<protein>
    <recommendedName>
        <fullName evidence="3">Type 4 fimbrial biogenesis protein PilX N-terminal domain-containing protein</fullName>
    </recommendedName>
</protein>
<dbReference type="Proteomes" id="UP000229972">
    <property type="component" value="Unassembled WGS sequence"/>
</dbReference>
<evidence type="ECO:0008006" key="3">
    <source>
        <dbReference type="Google" id="ProtNLM"/>
    </source>
</evidence>
<evidence type="ECO:0000313" key="1">
    <source>
        <dbReference type="EMBL" id="PIR95762.1"/>
    </source>
</evidence>
<dbReference type="EMBL" id="PFAL01000008">
    <property type="protein sequence ID" value="PIR95762.1"/>
    <property type="molecule type" value="Genomic_DNA"/>
</dbReference>
<gene>
    <name evidence="1" type="ORF">COT93_00510</name>
</gene>
<evidence type="ECO:0000313" key="2">
    <source>
        <dbReference type="Proteomes" id="UP000229972"/>
    </source>
</evidence>
<proteinExistence type="predicted"/>
<accession>A0A2H0V9J6</accession>
<sequence length="127" mass="13968">MILIKAKNFIKHRSASALVLTMFIMAGMLLVALNGAYVVSLGLRASGVQAQSTKAYYAAESGSEFLLWELRKNGYVYTSPSETALFDVTLGSGATYSVYYSSFWPLVFQSIGEYQNARRSVEIRIGS</sequence>
<reference evidence="2" key="1">
    <citation type="submission" date="2017-09" db="EMBL/GenBank/DDBJ databases">
        <title>Depth-based differentiation of microbial function through sediment-hosted aquifers and enrichment of novel symbionts in the deep terrestrial subsurface.</title>
        <authorList>
            <person name="Probst A.J."/>
            <person name="Ladd B."/>
            <person name="Jarett J.K."/>
            <person name="Geller-Mcgrath D.E."/>
            <person name="Sieber C.M.K."/>
            <person name="Emerson J.B."/>
            <person name="Anantharaman K."/>
            <person name="Thomas B.C."/>
            <person name="Malmstrom R."/>
            <person name="Stieglmeier M."/>
            <person name="Klingl A."/>
            <person name="Woyke T."/>
            <person name="Ryan C.M."/>
            <person name="Banfield J.F."/>
        </authorList>
    </citation>
    <scope>NUCLEOTIDE SEQUENCE [LARGE SCALE GENOMIC DNA]</scope>
</reference>
<comment type="caution">
    <text evidence="1">The sequence shown here is derived from an EMBL/GenBank/DDBJ whole genome shotgun (WGS) entry which is preliminary data.</text>
</comment>
<name>A0A2H0V9J6_9BACT</name>